<sequence>MWGMVILTMATVSPTVAEWGSKGNLLSHSRTRLSDDTSHLVIDKKDGELQAVAEWGSKGNLLSHSRTRLSDDTSHLVIDKKDGELQAGLRPYSTCVHSIMTFSDTKHSLPPWEIQVEDEEIKTQTS</sequence>
<name>L9L959_TUPCH</name>
<organism evidence="2 3">
    <name type="scientific">Tupaia chinensis</name>
    <name type="common">Chinese tree shrew</name>
    <name type="synonym">Tupaia belangeri chinensis</name>
    <dbReference type="NCBI Taxonomy" id="246437"/>
    <lineage>
        <taxon>Eukaryota</taxon>
        <taxon>Metazoa</taxon>
        <taxon>Chordata</taxon>
        <taxon>Craniata</taxon>
        <taxon>Vertebrata</taxon>
        <taxon>Euteleostomi</taxon>
        <taxon>Mammalia</taxon>
        <taxon>Eutheria</taxon>
        <taxon>Euarchontoglires</taxon>
        <taxon>Scandentia</taxon>
        <taxon>Tupaiidae</taxon>
        <taxon>Tupaia</taxon>
    </lineage>
</organism>
<evidence type="ECO:0000256" key="1">
    <source>
        <dbReference type="SAM" id="SignalP"/>
    </source>
</evidence>
<reference evidence="3" key="1">
    <citation type="submission" date="2012-07" db="EMBL/GenBank/DDBJ databases">
        <title>Genome of the Chinese tree shrew, a rising model animal genetically related to primates.</title>
        <authorList>
            <person name="Zhang G."/>
            <person name="Fan Y."/>
            <person name="Yao Y."/>
            <person name="Huang Z."/>
        </authorList>
    </citation>
    <scope>NUCLEOTIDE SEQUENCE [LARGE SCALE GENOMIC DNA]</scope>
</reference>
<dbReference type="InParanoid" id="L9L959"/>
<keyword evidence="3" id="KW-1185">Reference proteome</keyword>
<reference evidence="3" key="2">
    <citation type="journal article" date="2013" name="Nat. Commun.">
        <title>Genome of the Chinese tree shrew.</title>
        <authorList>
            <person name="Fan Y."/>
            <person name="Huang Z.Y."/>
            <person name="Cao C.C."/>
            <person name="Chen C.S."/>
            <person name="Chen Y.X."/>
            <person name="Fan D.D."/>
            <person name="He J."/>
            <person name="Hou H.L."/>
            <person name="Hu L."/>
            <person name="Hu X.T."/>
            <person name="Jiang X.T."/>
            <person name="Lai R."/>
            <person name="Lang Y.S."/>
            <person name="Liang B."/>
            <person name="Liao S.G."/>
            <person name="Mu D."/>
            <person name="Ma Y.Y."/>
            <person name="Niu Y.Y."/>
            <person name="Sun X.Q."/>
            <person name="Xia J.Q."/>
            <person name="Xiao J."/>
            <person name="Xiong Z.Q."/>
            <person name="Xu L."/>
            <person name="Yang L."/>
            <person name="Zhang Y."/>
            <person name="Zhao W."/>
            <person name="Zhao X.D."/>
            <person name="Zheng Y.T."/>
            <person name="Zhou J.M."/>
            <person name="Zhu Y.B."/>
            <person name="Zhang G.J."/>
            <person name="Wang J."/>
            <person name="Yao Y.G."/>
        </authorList>
    </citation>
    <scope>NUCLEOTIDE SEQUENCE [LARGE SCALE GENOMIC DNA]</scope>
</reference>
<dbReference type="Proteomes" id="UP000011518">
    <property type="component" value="Unassembled WGS sequence"/>
</dbReference>
<accession>L9L959</accession>
<proteinExistence type="predicted"/>
<keyword evidence="1" id="KW-0732">Signal</keyword>
<protein>
    <submittedName>
        <fullName evidence="2">Uncharacterized protein</fullName>
    </submittedName>
</protein>
<evidence type="ECO:0000313" key="3">
    <source>
        <dbReference type="Proteomes" id="UP000011518"/>
    </source>
</evidence>
<evidence type="ECO:0000313" key="2">
    <source>
        <dbReference type="EMBL" id="ELW71481.1"/>
    </source>
</evidence>
<feature type="signal peptide" evidence="1">
    <location>
        <begin position="1"/>
        <end position="17"/>
    </location>
</feature>
<dbReference type="AlphaFoldDB" id="L9L959"/>
<feature type="chain" id="PRO_5004000237" evidence="1">
    <location>
        <begin position="18"/>
        <end position="126"/>
    </location>
</feature>
<gene>
    <name evidence="2" type="ORF">TREES_T100006223</name>
</gene>
<dbReference type="EMBL" id="KB320462">
    <property type="protein sequence ID" value="ELW71481.1"/>
    <property type="molecule type" value="Genomic_DNA"/>
</dbReference>